<gene>
    <name evidence="1" type="primary">Necator_chrIV.g15200</name>
    <name evidence="1" type="ORF">RB195_001905</name>
</gene>
<reference evidence="1 2" key="1">
    <citation type="submission" date="2023-08" db="EMBL/GenBank/DDBJ databases">
        <title>A Necator americanus chromosomal reference genome.</title>
        <authorList>
            <person name="Ilik V."/>
            <person name="Petrzelkova K.J."/>
            <person name="Pardy F."/>
            <person name="Fuh T."/>
            <person name="Niatou-Singa F.S."/>
            <person name="Gouil Q."/>
            <person name="Baker L."/>
            <person name="Ritchie M.E."/>
            <person name="Jex A.R."/>
            <person name="Gazzola D."/>
            <person name="Li H."/>
            <person name="Toshio Fujiwara R."/>
            <person name="Zhan B."/>
            <person name="Aroian R.V."/>
            <person name="Pafco B."/>
            <person name="Schwarz E.M."/>
        </authorList>
    </citation>
    <scope>NUCLEOTIDE SEQUENCE [LARGE SCALE GENOMIC DNA]</scope>
    <source>
        <strain evidence="1 2">Aroian</strain>
        <tissue evidence="1">Whole animal</tissue>
    </source>
</reference>
<accession>A0ABR1DGG7</accession>
<name>A0ABR1DGG7_NECAM</name>
<proteinExistence type="predicted"/>
<evidence type="ECO:0000313" key="1">
    <source>
        <dbReference type="EMBL" id="KAK6749572.1"/>
    </source>
</evidence>
<protein>
    <submittedName>
        <fullName evidence="1">Uncharacterized protein</fullName>
    </submittedName>
</protein>
<organism evidence="1 2">
    <name type="scientific">Necator americanus</name>
    <name type="common">Human hookworm</name>
    <dbReference type="NCBI Taxonomy" id="51031"/>
    <lineage>
        <taxon>Eukaryota</taxon>
        <taxon>Metazoa</taxon>
        <taxon>Ecdysozoa</taxon>
        <taxon>Nematoda</taxon>
        <taxon>Chromadorea</taxon>
        <taxon>Rhabditida</taxon>
        <taxon>Rhabditina</taxon>
        <taxon>Rhabditomorpha</taxon>
        <taxon>Strongyloidea</taxon>
        <taxon>Ancylostomatidae</taxon>
        <taxon>Bunostominae</taxon>
        <taxon>Necator</taxon>
    </lineage>
</organism>
<dbReference type="EMBL" id="JAVFWL010000004">
    <property type="protein sequence ID" value="KAK6749572.1"/>
    <property type="molecule type" value="Genomic_DNA"/>
</dbReference>
<dbReference type="Proteomes" id="UP001303046">
    <property type="component" value="Unassembled WGS sequence"/>
</dbReference>
<evidence type="ECO:0000313" key="2">
    <source>
        <dbReference type="Proteomes" id="UP001303046"/>
    </source>
</evidence>
<comment type="caution">
    <text evidence="1">The sequence shown here is derived from an EMBL/GenBank/DDBJ whole genome shotgun (WGS) entry which is preliminary data.</text>
</comment>
<sequence>MLFPSLPMPFERNAYDDCSSATKPRTAYGMRTVSPLHLPARGLETVEERRQFLRVQDKYYKDYLKQTSQEKKWRAKKQERGVTS</sequence>
<keyword evidence="2" id="KW-1185">Reference proteome</keyword>